<dbReference type="EMBL" id="DS028130">
    <property type="protein sequence ID" value="EEY54911.1"/>
    <property type="molecule type" value="Genomic_DNA"/>
</dbReference>
<feature type="transmembrane region" description="Helical" evidence="1">
    <location>
        <begin position="464"/>
        <end position="483"/>
    </location>
</feature>
<dbReference type="OrthoDB" id="428577at2759"/>
<evidence type="ECO:0000313" key="3">
    <source>
        <dbReference type="EMBL" id="EEY54911.1"/>
    </source>
</evidence>
<feature type="transmembrane region" description="Helical" evidence="1">
    <location>
        <begin position="489"/>
        <end position="514"/>
    </location>
</feature>
<dbReference type="InterPro" id="IPR026505">
    <property type="entry name" value="Solute_c_fam_35_mem_F3/F4"/>
</dbReference>
<organism evidence="3 4">
    <name type="scientific">Phytophthora infestans (strain T30-4)</name>
    <name type="common">Potato late blight agent</name>
    <dbReference type="NCBI Taxonomy" id="403677"/>
    <lineage>
        <taxon>Eukaryota</taxon>
        <taxon>Sar</taxon>
        <taxon>Stramenopiles</taxon>
        <taxon>Oomycota</taxon>
        <taxon>Peronosporomycetes</taxon>
        <taxon>Peronosporales</taxon>
        <taxon>Peronosporaceae</taxon>
        <taxon>Phytophthora</taxon>
    </lineage>
</organism>
<feature type="transmembrane region" description="Helical" evidence="1">
    <location>
        <begin position="413"/>
        <end position="434"/>
    </location>
</feature>
<dbReference type="Proteomes" id="UP000006643">
    <property type="component" value="Unassembled WGS sequence"/>
</dbReference>
<dbReference type="PANTHER" id="PTHR19346:SF4">
    <property type="entry name" value="SUGAR PHOSPHATE TRANSPORTER DOMAIN-CONTAINING PROTEIN"/>
    <property type="match status" value="1"/>
</dbReference>
<dbReference type="eggNOG" id="KOG0001">
    <property type="taxonomic scope" value="Eukaryota"/>
</dbReference>
<dbReference type="GeneID" id="9475169"/>
<dbReference type="InterPro" id="IPR000626">
    <property type="entry name" value="Ubiquitin-like_dom"/>
</dbReference>
<dbReference type="PRINTS" id="PR00348">
    <property type="entry name" value="UBIQUITIN"/>
</dbReference>
<dbReference type="SUPFAM" id="SSF103481">
    <property type="entry name" value="Multidrug resistance efflux transporter EmrE"/>
    <property type="match status" value="1"/>
</dbReference>
<evidence type="ECO:0000256" key="1">
    <source>
        <dbReference type="SAM" id="Phobius"/>
    </source>
</evidence>
<dbReference type="PANTHER" id="PTHR19346">
    <property type="entry name" value="SUGAR PHOSPHATE TRANSPORTER DOMAIN-CONTAINING PROTEIN"/>
    <property type="match status" value="1"/>
</dbReference>
<dbReference type="PROSITE" id="PS50053">
    <property type="entry name" value="UBIQUITIN_2"/>
    <property type="match status" value="1"/>
</dbReference>
<dbReference type="HOGENOM" id="CLU_417695_0_0_1"/>
<accession>D0NAQ3</accession>
<dbReference type="InParanoid" id="D0NAQ3"/>
<feature type="transmembrane region" description="Helical" evidence="1">
    <location>
        <begin position="584"/>
        <end position="610"/>
    </location>
</feature>
<proteinExistence type="predicted"/>
<sequence length="657" mass="73477">MGGITLSIPFTDRFSQGLQGIVEVQASDLLENASVSSLIGVLNAKFRAASDEKGSARIVDNMLLYGAELDHSRELDAVIPDLTSSSARLVARTRFIPRFVDVTVKTLTGKCMFLSVPVNYTVGELKKQIYDREGIPPDQQRLVLDGRALEKRNTLEHYDVKAECTLHLTLRMRGGGGPIDFADLDYEDTWLVELQLDAKAPGWRTCTEGINIEGECKNRRCKAFGEMVIHQNGYEAFNLSTDTDVKCPICKKPFPPITCGFYNCAWKFDGKRSRDDFSISSTWRNARGEKYYRFDTDQAGATVKWDSLLIVAKSKRDAIALSAVCHLSSCVLEDASSQQPGSRARHLDSRTPTSANRMCNCGNVPVYSQLHPNDRTRLLGDVECGSKMKVDFDKRRLVALFGTDGPINFQKPFFIMCFSHAAPIVILPLMFIYYRVWGSPEDQRSGFNLLRVLERHSVIPLSRLWRLSAFFGVFYLVSDYFWFSSFKNLAVATGAAIFNSSPLFVYCFSICLLSEQSVDQEALRRLDSVRRSDDGRDESRRGDNDEEAKGASIVAAMMMLTAAAMSAMFSVTLSKFIGDDMNDIFTLFAFSGLCGVFAFPPWIIGTIFFANSPIPSLYEDVGLPTNEEGGLRVDCGYRLLRDQFRLFESCDLLDVAT</sequence>
<dbReference type="VEuPathDB" id="FungiDB:PITG_08480"/>
<dbReference type="STRING" id="403677.D0NAQ3"/>
<dbReference type="RefSeq" id="XP_002903856.1">
    <property type="nucleotide sequence ID" value="XM_002903810.1"/>
</dbReference>
<dbReference type="InterPro" id="IPR029071">
    <property type="entry name" value="Ubiquitin-like_domsf"/>
</dbReference>
<keyword evidence="1" id="KW-0472">Membrane</keyword>
<keyword evidence="4" id="KW-1185">Reference proteome</keyword>
<keyword evidence="1" id="KW-0812">Transmembrane</keyword>
<reference evidence="4" key="1">
    <citation type="journal article" date="2009" name="Nature">
        <title>Genome sequence and analysis of the Irish potato famine pathogen Phytophthora infestans.</title>
        <authorList>
            <consortium name="The Broad Institute Genome Sequencing Platform"/>
            <person name="Haas B.J."/>
            <person name="Kamoun S."/>
            <person name="Zody M.C."/>
            <person name="Jiang R.H."/>
            <person name="Handsaker R.E."/>
            <person name="Cano L.M."/>
            <person name="Grabherr M."/>
            <person name="Kodira C.D."/>
            <person name="Raffaele S."/>
            <person name="Torto-Alalibo T."/>
            <person name="Bozkurt T.O."/>
            <person name="Ah-Fong A.M."/>
            <person name="Alvarado L."/>
            <person name="Anderson V.L."/>
            <person name="Armstrong M.R."/>
            <person name="Avrova A."/>
            <person name="Baxter L."/>
            <person name="Beynon J."/>
            <person name="Boevink P.C."/>
            <person name="Bollmann S.R."/>
            <person name="Bos J.I."/>
            <person name="Bulone V."/>
            <person name="Cai G."/>
            <person name="Cakir C."/>
            <person name="Carrington J.C."/>
            <person name="Chawner M."/>
            <person name="Conti L."/>
            <person name="Costanzo S."/>
            <person name="Ewan R."/>
            <person name="Fahlgren N."/>
            <person name="Fischbach M.A."/>
            <person name="Fugelstad J."/>
            <person name="Gilroy E.M."/>
            <person name="Gnerre S."/>
            <person name="Green P.J."/>
            <person name="Grenville-Briggs L.J."/>
            <person name="Griffith J."/>
            <person name="Grunwald N.J."/>
            <person name="Horn K."/>
            <person name="Horner N.R."/>
            <person name="Hu C.H."/>
            <person name="Huitema E."/>
            <person name="Jeong D.H."/>
            <person name="Jones A.M."/>
            <person name="Jones J.D."/>
            <person name="Jones R.W."/>
            <person name="Karlsson E.K."/>
            <person name="Kunjeti S.G."/>
            <person name="Lamour K."/>
            <person name="Liu Z."/>
            <person name="Ma L."/>
            <person name="Maclean D."/>
            <person name="Chibucos M.C."/>
            <person name="McDonald H."/>
            <person name="McWalters J."/>
            <person name="Meijer H.J."/>
            <person name="Morgan W."/>
            <person name="Morris P.F."/>
            <person name="Munro C.A."/>
            <person name="O'Neill K."/>
            <person name="Ospina-Giraldo M."/>
            <person name="Pinzon A."/>
            <person name="Pritchard L."/>
            <person name="Ramsahoye B."/>
            <person name="Ren Q."/>
            <person name="Restrepo S."/>
            <person name="Roy S."/>
            <person name="Sadanandom A."/>
            <person name="Savidor A."/>
            <person name="Schornack S."/>
            <person name="Schwartz D.C."/>
            <person name="Schumann U.D."/>
            <person name="Schwessinger B."/>
            <person name="Seyer L."/>
            <person name="Sharpe T."/>
            <person name="Silvar C."/>
            <person name="Song J."/>
            <person name="Studholme D.J."/>
            <person name="Sykes S."/>
            <person name="Thines M."/>
            <person name="van de Vondervoort P.J."/>
            <person name="Phuntumart V."/>
            <person name="Wawra S."/>
            <person name="Weide R."/>
            <person name="Win J."/>
            <person name="Young C."/>
            <person name="Zhou S."/>
            <person name="Fry W."/>
            <person name="Meyers B.C."/>
            <person name="van West P."/>
            <person name="Ristaino J."/>
            <person name="Govers F."/>
            <person name="Birch P.R."/>
            <person name="Whisson S.C."/>
            <person name="Judelson H.S."/>
            <person name="Nusbaum C."/>
        </authorList>
    </citation>
    <scope>NUCLEOTIDE SEQUENCE [LARGE SCALE GENOMIC DNA]</scope>
    <source>
        <strain evidence="4">T30-4</strain>
    </source>
</reference>
<dbReference type="AlphaFoldDB" id="D0NAQ3"/>
<feature type="transmembrane region" description="Helical" evidence="1">
    <location>
        <begin position="550"/>
        <end position="572"/>
    </location>
</feature>
<evidence type="ECO:0000259" key="2">
    <source>
        <dbReference type="PROSITE" id="PS50053"/>
    </source>
</evidence>
<protein>
    <submittedName>
        <fullName evidence="3">Ubiquitin, putative</fullName>
    </submittedName>
</protein>
<keyword evidence="1" id="KW-1133">Transmembrane helix</keyword>
<dbReference type="InterPro" id="IPR019956">
    <property type="entry name" value="Ubiquitin_dom"/>
</dbReference>
<evidence type="ECO:0000313" key="4">
    <source>
        <dbReference type="Proteomes" id="UP000006643"/>
    </source>
</evidence>
<dbReference type="KEGG" id="pif:PITG_08480"/>
<dbReference type="Gene3D" id="3.10.20.90">
    <property type="entry name" value="Phosphatidylinositol 3-kinase Catalytic Subunit, Chain A, domain 1"/>
    <property type="match status" value="1"/>
</dbReference>
<dbReference type="SUPFAM" id="SSF54236">
    <property type="entry name" value="Ubiquitin-like"/>
    <property type="match status" value="1"/>
</dbReference>
<dbReference type="Pfam" id="PF00240">
    <property type="entry name" value="ubiquitin"/>
    <property type="match status" value="1"/>
</dbReference>
<dbReference type="InterPro" id="IPR037185">
    <property type="entry name" value="EmrE-like"/>
</dbReference>
<dbReference type="SMART" id="SM00213">
    <property type="entry name" value="UBQ"/>
    <property type="match status" value="1"/>
</dbReference>
<name>D0NAQ3_PHYIT</name>
<gene>
    <name evidence="3" type="ORF">PITG_08480</name>
</gene>
<feature type="domain" description="Ubiquitin-like" evidence="2">
    <location>
        <begin position="100"/>
        <end position="175"/>
    </location>
</feature>